<dbReference type="Proteomes" id="UP000652761">
    <property type="component" value="Unassembled WGS sequence"/>
</dbReference>
<proteinExistence type="predicted"/>
<evidence type="ECO:0000256" key="1">
    <source>
        <dbReference type="SAM" id="MobiDB-lite"/>
    </source>
</evidence>
<name>A0A843WLE4_COLES</name>
<keyword evidence="3" id="KW-1185">Reference proteome</keyword>
<feature type="compositionally biased region" description="Basic and acidic residues" evidence="1">
    <location>
        <begin position="357"/>
        <end position="375"/>
    </location>
</feature>
<gene>
    <name evidence="2" type="ORF">Taro_043546</name>
</gene>
<dbReference type="EMBL" id="NMUH01004735">
    <property type="protein sequence ID" value="MQM10649.1"/>
    <property type="molecule type" value="Genomic_DNA"/>
</dbReference>
<dbReference type="AlphaFoldDB" id="A0A843WLE4"/>
<reference evidence="2" key="1">
    <citation type="submission" date="2017-07" db="EMBL/GenBank/DDBJ databases">
        <title>Taro Niue Genome Assembly and Annotation.</title>
        <authorList>
            <person name="Atibalentja N."/>
            <person name="Keating K."/>
            <person name="Fields C.J."/>
        </authorList>
    </citation>
    <scope>NUCLEOTIDE SEQUENCE</scope>
    <source>
        <strain evidence="2">Niue_2</strain>
        <tissue evidence="2">Leaf</tissue>
    </source>
</reference>
<feature type="region of interest" description="Disordered" evidence="1">
    <location>
        <begin position="357"/>
        <end position="377"/>
    </location>
</feature>
<accession>A0A843WLE4</accession>
<dbReference type="OrthoDB" id="685803at2759"/>
<sequence>MGPKETKVWRKKRTDAELLLNPIELAGVILDPAQSDSVRGVESVRGVDPVAPPSCSTIAGGSLPIVNRYSILEGNSDANGIDGILRKENTSLHGNGIAATPTPSLSHSDQVIRRKNHAEEGENDSEQAMQQKEGREIKKKYLNPSSILLPAIDDCNLSKQEETDPFGSGESHAPSSGIRIPAVIFSSSSHFKQGELKESGSKQGEDGDCILPIVGRADNGSRSMHMQGKLDGRNNVNKTANLQASANLLATSEGRNRDGRYSGAGDALHNAQEALAADPLNEDCINDERKACHDYLTCLTMEGAYAQQRAKQHWLTQTNDNTKFFYASIKGRRMINTIRRCKLPDGSVTEDLQHLKDHASVAERRPERTSRDVRSGRSSRPRHLRVLYFPHCRLWIMEYSCKVWRKPCRRRLILRLHSRHSWRPRLKYQLKTMVDLPSWRDSRGCYHPLSRGRAIHYWQKAG</sequence>
<evidence type="ECO:0000313" key="2">
    <source>
        <dbReference type="EMBL" id="MQM10649.1"/>
    </source>
</evidence>
<comment type="caution">
    <text evidence="2">The sequence shown here is derived from an EMBL/GenBank/DDBJ whole genome shotgun (WGS) entry which is preliminary data.</text>
</comment>
<evidence type="ECO:0000313" key="3">
    <source>
        <dbReference type="Proteomes" id="UP000652761"/>
    </source>
</evidence>
<protein>
    <submittedName>
        <fullName evidence="2">Uncharacterized protein</fullName>
    </submittedName>
</protein>
<organism evidence="2 3">
    <name type="scientific">Colocasia esculenta</name>
    <name type="common">Wild taro</name>
    <name type="synonym">Arum esculentum</name>
    <dbReference type="NCBI Taxonomy" id="4460"/>
    <lineage>
        <taxon>Eukaryota</taxon>
        <taxon>Viridiplantae</taxon>
        <taxon>Streptophyta</taxon>
        <taxon>Embryophyta</taxon>
        <taxon>Tracheophyta</taxon>
        <taxon>Spermatophyta</taxon>
        <taxon>Magnoliopsida</taxon>
        <taxon>Liliopsida</taxon>
        <taxon>Araceae</taxon>
        <taxon>Aroideae</taxon>
        <taxon>Colocasieae</taxon>
        <taxon>Colocasia</taxon>
    </lineage>
</organism>